<gene>
    <name evidence="2" type="ORF">K466DRAFT_557211</name>
</gene>
<dbReference type="SUPFAM" id="SSF81383">
    <property type="entry name" value="F-box domain"/>
    <property type="match status" value="1"/>
</dbReference>
<feature type="domain" description="F-box" evidence="1">
    <location>
        <begin position="1"/>
        <end position="44"/>
    </location>
</feature>
<keyword evidence="3" id="KW-1185">Reference proteome</keyword>
<protein>
    <recommendedName>
        <fullName evidence="1">F-box domain-containing protein</fullName>
    </recommendedName>
</protein>
<dbReference type="InParanoid" id="A0A5C3NX85"/>
<proteinExistence type="predicted"/>
<dbReference type="InterPro" id="IPR036047">
    <property type="entry name" value="F-box-like_dom_sf"/>
</dbReference>
<dbReference type="AlphaFoldDB" id="A0A5C3NX85"/>
<dbReference type="EMBL" id="ML211534">
    <property type="protein sequence ID" value="TFK81995.1"/>
    <property type="molecule type" value="Genomic_DNA"/>
</dbReference>
<dbReference type="PROSITE" id="PS50181">
    <property type="entry name" value="FBOX"/>
    <property type="match status" value="1"/>
</dbReference>
<dbReference type="Proteomes" id="UP000308197">
    <property type="component" value="Unassembled WGS sequence"/>
</dbReference>
<organism evidence="2 3">
    <name type="scientific">Polyporus arcularius HHB13444</name>
    <dbReference type="NCBI Taxonomy" id="1314778"/>
    <lineage>
        <taxon>Eukaryota</taxon>
        <taxon>Fungi</taxon>
        <taxon>Dikarya</taxon>
        <taxon>Basidiomycota</taxon>
        <taxon>Agaricomycotina</taxon>
        <taxon>Agaricomycetes</taxon>
        <taxon>Polyporales</taxon>
        <taxon>Polyporaceae</taxon>
        <taxon>Polyporus</taxon>
    </lineage>
</organism>
<dbReference type="CDD" id="cd09917">
    <property type="entry name" value="F-box_SF"/>
    <property type="match status" value="1"/>
</dbReference>
<dbReference type="SMART" id="SM00256">
    <property type="entry name" value="FBOX"/>
    <property type="match status" value="1"/>
</dbReference>
<dbReference type="InterPro" id="IPR001810">
    <property type="entry name" value="F-box_dom"/>
</dbReference>
<evidence type="ECO:0000313" key="3">
    <source>
        <dbReference type="Proteomes" id="UP000308197"/>
    </source>
</evidence>
<accession>A0A5C3NX85</accession>
<dbReference type="Gene3D" id="1.20.1280.50">
    <property type="match status" value="1"/>
</dbReference>
<reference evidence="2 3" key="1">
    <citation type="journal article" date="2019" name="Nat. Ecol. Evol.">
        <title>Megaphylogeny resolves global patterns of mushroom evolution.</title>
        <authorList>
            <person name="Varga T."/>
            <person name="Krizsan K."/>
            <person name="Foldi C."/>
            <person name="Dima B."/>
            <person name="Sanchez-Garcia M."/>
            <person name="Sanchez-Ramirez S."/>
            <person name="Szollosi G.J."/>
            <person name="Szarkandi J.G."/>
            <person name="Papp V."/>
            <person name="Albert L."/>
            <person name="Andreopoulos W."/>
            <person name="Angelini C."/>
            <person name="Antonin V."/>
            <person name="Barry K.W."/>
            <person name="Bougher N.L."/>
            <person name="Buchanan P."/>
            <person name="Buyck B."/>
            <person name="Bense V."/>
            <person name="Catcheside P."/>
            <person name="Chovatia M."/>
            <person name="Cooper J."/>
            <person name="Damon W."/>
            <person name="Desjardin D."/>
            <person name="Finy P."/>
            <person name="Geml J."/>
            <person name="Haridas S."/>
            <person name="Hughes K."/>
            <person name="Justo A."/>
            <person name="Karasinski D."/>
            <person name="Kautmanova I."/>
            <person name="Kiss B."/>
            <person name="Kocsube S."/>
            <person name="Kotiranta H."/>
            <person name="LaButti K.M."/>
            <person name="Lechner B.E."/>
            <person name="Liimatainen K."/>
            <person name="Lipzen A."/>
            <person name="Lukacs Z."/>
            <person name="Mihaltcheva S."/>
            <person name="Morgado L.N."/>
            <person name="Niskanen T."/>
            <person name="Noordeloos M.E."/>
            <person name="Ohm R.A."/>
            <person name="Ortiz-Santana B."/>
            <person name="Ovrebo C."/>
            <person name="Racz N."/>
            <person name="Riley R."/>
            <person name="Savchenko A."/>
            <person name="Shiryaev A."/>
            <person name="Soop K."/>
            <person name="Spirin V."/>
            <person name="Szebenyi C."/>
            <person name="Tomsovsky M."/>
            <person name="Tulloss R.E."/>
            <person name="Uehling J."/>
            <person name="Grigoriev I.V."/>
            <person name="Vagvolgyi C."/>
            <person name="Papp T."/>
            <person name="Martin F.M."/>
            <person name="Miettinen O."/>
            <person name="Hibbett D.S."/>
            <person name="Nagy L.G."/>
        </authorList>
    </citation>
    <scope>NUCLEOTIDE SEQUENCE [LARGE SCALE GENOMIC DNA]</scope>
    <source>
        <strain evidence="2 3">HHB13444</strain>
    </source>
</reference>
<dbReference type="Pfam" id="PF12937">
    <property type="entry name" value="F-box-like"/>
    <property type="match status" value="1"/>
</dbReference>
<name>A0A5C3NX85_9APHY</name>
<evidence type="ECO:0000259" key="1">
    <source>
        <dbReference type="PROSITE" id="PS50181"/>
    </source>
</evidence>
<evidence type="ECO:0000313" key="2">
    <source>
        <dbReference type="EMBL" id="TFK81995.1"/>
    </source>
</evidence>
<sequence>MPLDVLFEIFRSLHPRDLLSLARTSKDFRALLMSRSSASYWATSRKQIQGLPEIPEDISEPAFSNLIFCNHCHVRGHDVSYPLVPDTA</sequence>